<evidence type="ECO:0000313" key="2">
    <source>
        <dbReference type="Proteomes" id="UP000028547"/>
    </source>
</evidence>
<protein>
    <recommendedName>
        <fullName evidence="3">SH3b domain-containing protein</fullName>
    </recommendedName>
</protein>
<organism evidence="1 2">
    <name type="scientific">Archangium violaceum Cb vi76</name>
    <dbReference type="NCBI Taxonomy" id="1406225"/>
    <lineage>
        <taxon>Bacteria</taxon>
        <taxon>Pseudomonadati</taxon>
        <taxon>Myxococcota</taxon>
        <taxon>Myxococcia</taxon>
        <taxon>Myxococcales</taxon>
        <taxon>Cystobacterineae</taxon>
        <taxon>Archangiaceae</taxon>
        <taxon>Archangium</taxon>
    </lineage>
</organism>
<reference evidence="1 2" key="1">
    <citation type="submission" date="2014-07" db="EMBL/GenBank/DDBJ databases">
        <title>Draft Genome Sequence of Gephyronic Acid Producer, Cystobacter violaceus Strain Cb vi76.</title>
        <authorList>
            <person name="Stevens D.C."/>
            <person name="Young J."/>
            <person name="Carmichael R."/>
            <person name="Tan J."/>
            <person name="Taylor R.E."/>
        </authorList>
    </citation>
    <scope>NUCLEOTIDE SEQUENCE [LARGE SCALE GENOMIC DNA]</scope>
    <source>
        <strain evidence="1 2">Cb vi76</strain>
    </source>
</reference>
<dbReference type="AlphaFoldDB" id="A0A084SEW8"/>
<accession>A0A084SEW8</accession>
<comment type="caution">
    <text evidence="1">The sequence shown here is derived from an EMBL/GenBank/DDBJ whole genome shotgun (WGS) entry which is preliminary data.</text>
</comment>
<evidence type="ECO:0000313" key="1">
    <source>
        <dbReference type="EMBL" id="KFA87003.1"/>
    </source>
</evidence>
<feature type="non-terminal residue" evidence="1">
    <location>
        <position position="159"/>
    </location>
</feature>
<sequence>MPRADAMSRERVFISGSMVNLRETASPKATVVKQVPIGTACVIEEKAGSGWWRLGCGDSQGWAKAELLSAERPTLEPFLALAGDSKQPLKARFDAALRASALEPGHADARLLLWSLFLEQERVQLERLLTEETRRPPLLHVSVACKGEGETRTCLESAL</sequence>
<dbReference type="EMBL" id="JPMI01000407">
    <property type="protein sequence ID" value="KFA87003.1"/>
    <property type="molecule type" value="Genomic_DNA"/>
</dbReference>
<name>A0A084SEW8_9BACT</name>
<gene>
    <name evidence="1" type="ORF">Q664_50690</name>
</gene>
<dbReference type="Gene3D" id="2.30.30.40">
    <property type="entry name" value="SH3 Domains"/>
    <property type="match status" value="1"/>
</dbReference>
<evidence type="ECO:0008006" key="3">
    <source>
        <dbReference type="Google" id="ProtNLM"/>
    </source>
</evidence>
<proteinExistence type="predicted"/>
<dbReference type="Proteomes" id="UP000028547">
    <property type="component" value="Unassembled WGS sequence"/>
</dbReference>